<sequence>MKESYYISNSCVIKNQKVFKNETLVFESNEADFNAFAKATYKNLQLEYPKFFKMDGLSKLAFLASEFLLSDKNEADNIALLFANKSASLDTDLKHQESIQDKDNFFPSPAIFVYTLANICIGEVSIRHQLKSESAFFCSENYQTEFMLNYTNYLLQNQKADKVLCGWAEFLNDDYQAVFYLIEKQGTKEHTINEIENLFK</sequence>
<organism evidence="1 2">
    <name type="scientific">Paenimyroides tangerinum</name>
    <dbReference type="NCBI Taxonomy" id="2488728"/>
    <lineage>
        <taxon>Bacteria</taxon>
        <taxon>Pseudomonadati</taxon>
        <taxon>Bacteroidota</taxon>
        <taxon>Flavobacteriia</taxon>
        <taxon>Flavobacteriales</taxon>
        <taxon>Flavobacteriaceae</taxon>
        <taxon>Paenimyroides</taxon>
    </lineage>
</organism>
<reference evidence="1 2" key="1">
    <citation type="submission" date="2018-11" db="EMBL/GenBank/DDBJ databases">
        <title>Flavobacterium sp. nov., YIM 102701-2 draft genome.</title>
        <authorList>
            <person name="Li G."/>
            <person name="Jiang Y."/>
        </authorList>
    </citation>
    <scope>NUCLEOTIDE SEQUENCE [LARGE SCALE GENOMIC DNA]</scope>
    <source>
        <strain evidence="1 2">YIM 102701-2</strain>
    </source>
</reference>
<dbReference type="EMBL" id="RQVQ01000016">
    <property type="protein sequence ID" value="RRJ90598.1"/>
    <property type="molecule type" value="Genomic_DNA"/>
</dbReference>
<dbReference type="OrthoDB" id="1071350at2"/>
<gene>
    <name evidence="1" type="ORF">EG240_08710</name>
</gene>
<accession>A0A3P3W821</accession>
<name>A0A3P3W821_9FLAO</name>
<evidence type="ECO:0000313" key="2">
    <source>
        <dbReference type="Proteomes" id="UP000275719"/>
    </source>
</evidence>
<dbReference type="RefSeq" id="WP_125019007.1">
    <property type="nucleotide sequence ID" value="NZ_RQVQ01000016.1"/>
</dbReference>
<dbReference type="Proteomes" id="UP000275719">
    <property type="component" value="Unassembled WGS sequence"/>
</dbReference>
<comment type="caution">
    <text evidence="1">The sequence shown here is derived from an EMBL/GenBank/DDBJ whole genome shotgun (WGS) entry which is preliminary data.</text>
</comment>
<dbReference type="AlphaFoldDB" id="A0A3P3W821"/>
<keyword evidence="2" id="KW-1185">Reference proteome</keyword>
<evidence type="ECO:0000313" key="1">
    <source>
        <dbReference type="EMBL" id="RRJ90598.1"/>
    </source>
</evidence>
<proteinExistence type="predicted"/>
<protein>
    <submittedName>
        <fullName evidence="1">3-oxoacyl-ACP synthase</fullName>
    </submittedName>
</protein>